<dbReference type="EMBL" id="KY295894">
    <property type="protein sequence ID" value="AQT25396.1"/>
    <property type="molecule type" value="Genomic_DNA"/>
</dbReference>
<accession>A0A1S6KVE9</accession>
<dbReference type="InterPro" id="IPR024430">
    <property type="entry name" value="Endosialidase_C_dom"/>
</dbReference>
<dbReference type="Gene3D" id="4.10.1090.10">
    <property type="entry name" value="Endosialidase, domain 4"/>
    <property type="match status" value="1"/>
</dbReference>
<name>A0A1S6KVE9_9CAUD</name>
<dbReference type="CDD" id="cd10144">
    <property type="entry name" value="Peptidase_S74_CIMCD"/>
    <property type="match status" value="1"/>
</dbReference>
<evidence type="ECO:0000256" key="7">
    <source>
        <dbReference type="ARBA" id="ARBA00023296"/>
    </source>
</evidence>
<dbReference type="Pfam" id="PF13884">
    <property type="entry name" value="Peptidase_S74"/>
    <property type="match status" value="1"/>
</dbReference>
<feature type="domain" description="Peptidase S74" evidence="8">
    <location>
        <begin position="911"/>
        <end position="1064"/>
    </location>
</feature>
<keyword evidence="4" id="KW-1161">Viral attachment to host cell</keyword>
<dbReference type="Pfam" id="PF12219">
    <property type="entry name" value="End_tail_spike"/>
    <property type="match status" value="1"/>
</dbReference>
<dbReference type="InterPro" id="IPR040775">
    <property type="entry name" value="Tail_spike_N"/>
</dbReference>
<dbReference type="Gene3D" id="1.20.5.100">
    <property type="entry name" value="Cytochrome c1, transmembrane anchor, C-terminal"/>
    <property type="match status" value="1"/>
</dbReference>
<dbReference type="GO" id="GO:0016996">
    <property type="term" value="F:endo-alpha-(2,8)-sialidase activity"/>
    <property type="evidence" value="ECO:0007669"/>
    <property type="project" value="InterPro"/>
</dbReference>
<dbReference type="Gene3D" id="2.10.10.80">
    <property type="match status" value="1"/>
</dbReference>
<sequence>MSTITQFPSGNTQYRIEFDYLARTFVVVTLVNSSNPTLNRVLEVGRDYRFLNPTMIEMLVDQSGFDIVRIHRQTGTDLVVDFRNGSVLTASDLTNSELQAIHIAEEGRDQTVDLAKEYADAAGSSAGNAKDSEDEARRIAASIRAAGLIGYITRRSFEKGYNVTTWSEVLLWEEDGDYYRWDGTLPKNVPAGSTPETSGGIGLGAWVSVGDAALRSQISNPEGAILYPELHRARWLDEKDVRGWGAKGDGVTDDTAALTSALNDTPVGQKINGNGKTYKVTSLPDISRFINTRFVYERIPGQPLYYASEEFVQGELFKITDTPYYNAWPQDKAFVYENVIYAPYMGSDRHGVSRLHVSWVKSGDDGQTWSTPEWLTDLHPDYPTVNYHCMSMGVCRNRLFAMIETRTLAKNALTNCALWDRPMSRSLHLTGGITKAANQRYATIHVPDHGLFVGDFVNFSNSAVTGVSGDMTVATVIDKDNFTVLTPNQQTSDLNNAGTNWHMGTSFHKSPWRKTDLGLIPSVTEVHSFATIDNNGFVMGYHQGDVAPREVGLFYFPDAFNSPSNYVRRRIPSEYEPDAAEPCIKYYDGVLYLITRGTRGDRLGSSLHRSRDIGQTWESLRFPHNVHHTTLPFAKVGDDLIMFGSERAENEWEAGAPDDRYKASYPRTFYARLNVNNWNADDIEWVNITDQIYQGGIVNSGVGVGSVVVKDNYIYYMFGGEDHFNPWTYGDNSAKDPFKADGHPSDLYCYKMKIGPSNHVSRDFRYGAVPNRAVPVFFDTNGIRTVPAPMEFTGDLGLGHVTIRASTSSNIRSEVLMEGEYGFIGKSIPTDNPAGQRIIFCGGEGTSSTTGAQITLYGANNTDSRRIVYNGAEHLFQTADVKPYNDNVTALGGPSNRFTTAYLGSNPIVTSNGEKKTEPVVFDDAFLDAWGDVRYIMYQWLDAVQLKGNDARIHFGVIAQQIRDVFIAHGLMDENSTNCRYAVLCYDKYQRMTDTVFSHNEIVEHTDEEGNVTTTEEPVYTEVVIHEEGEEWGVRPDGIFFAEAAYQRRKLERIEARLSALEQK</sequence>
<dbReference type="InterPro" id="IPR023366">
    <property type="entry name" value="ATP_synth_asu-like_sf"/>
</dbReference>
<dbReference type="Gene3D" id="2.120.10.10">
    <property type="match status" value="1"/>
</dbReference>
<proteinExistence type="predicted"/>
<dbReference type="InterPro" id="IPR044914">
    <property type="entry name" value="Endosialidase_C_dom_sf"/>
</dbReference>
<dbReference type="PRINTS" id="PR00849">
    <property type="entry name" value="GLHYDRLASE58"/>
</dbReference>
<reference evidence="9 10" key="1">
    <citation type="submission" date="2016-12" db="EMBL/GenBank/DDBJ databases">
        <title>Biological and genomic characterisation of a historic collection of therapeutic bacteriophage.</title>
        <authorList>
            <person name="Baig A."/>
            <person name="Colom J."/>
            <person name="Atterbury R."/>
            <person name="Barrow P."/>
        </authorList>
    </citation>
    <scope>NUCLEOTIDE SEQUENCE [LARGE SCALE GENOMIC DNA]</scope>
</reference>
<dbReference type="Pfam" id="PF12217">
    <property type="entry name" value="End_beta_propel"/>
    <property type="match status" value="1"/>
</dbReference>
<evidence type="ECO:0000256" key="4">
    <source>
        <dbReference type="ARBA" id="ARBA00022804"/>
    </source>
</evidence>
<dbReference type="InterPro" id="IPR024427">
    <property type="entry name" value="B-barrel_Endosialidase"/>
</dbReference>
<dbReference type="Gene3D" id="3.30.750.60">
    <property type="entry name" value="Endosialidase, N-terminal extension domain"/>
    <property type="match status" value="1"/>
</dbReference>
<keyword evidence="6" id="KW-1233">Viral attachment to host adhesion receptor</keyword>
<dbReference type="Pfam" id="PF12218">
    <property type="entry name" value="End_N_terminal"/>
    <property type="match status" value="1"/>
</dbReference>
<evidence type="ECO:0000313" key="10">
    <source>
        <dbReference type="Proteomes" id="UP000221741"/>
    </source>
</evidence>
<dbReference type="Pfam" id="PF03906">
    <property type="entry name" value="Phage_T7_tail"/>
    <property type="match status" value="1"/>
</dbReference>
<dbReference type="Gene3D" id="1.20.5.1240">
    <property type="entry name" value="Endo-n-acetylneuraminidase"/>
    <property type="match status" value="1"/>
</dbReference>
<gene>
    <name evidence="9" type="ORF">F_2</name>
</gene>
<dbReference type="PROSITE" id="PS51688">
    <property type="entry name" value="ICA"/>
    <property type="match status" value="1"/>
</dbReference>
<dbReference type="InterPro" id="IPR036278">
    <property type="entry name" value="Sialidase_sf"/>
</dbReference>
<dbReference type="GO" id="GO:0046718">
    <property type="term" value="P:symbiont entry into host cell"/>
    <property type="evidence" value="ECO:0007669"/>
    <property type="project" value="UniProtKB-KW"/>
</dbReference>
<dbReference type="Proteomes" id="UP000221741">
    <property type="component" value="Segment"/>
</dbReference>
<keyword evidence="7" id="KW-1160">Virus entry into host cell</keyword>
<dbReference type="InterPro" id="IPR024429">
    <property type="entry name" value="Endosialidase_N-extension"/>
</dbReference>
<comment type="subcellular location">
    <subcellularLocation>
        <location evidence="1">Virion</location>
    </subcellularLocation>
</comment>
<dbReference type="Pfam" id="PF18668">
    <property type="entry name" value="Tail_spike_N"/>
    <property type="match status" value="1"/>
</dbReference>
<organism evidence="9 10">
    <name type="scientific">Escherichia phage vB_EcoP_F</name>
    <dbReference type="NCBI Taxonomy" id="1933110"/>
    <lineage>
        <taxon>Viruses</taxon>
        <taxon>Duplodnaviria</taxon>
        <taxon>Heunggongvirae</taxon>
        <taxon>Uroviricota</taxon>
        <taxon>Caudoviricetes</taxon>
        <taxon>Autographivirales</taxon>
        <taxon>Autotranscriptaviridae</taxon>
        <taxon>Studiervirinae</taxon>
        <taxon>Kayfunavirus</taxon>
        <taxon>Kayfunavirus F</taxon>
    </lineage>
</organism>
<dbReference type="GO" id="GO:0098671">
    <property type="term" value="P:adhesion receptor-mediated virion attachment to host cell"/>
    <property type="evidence" value="ECO:0007669"/>
    <property type="project" value="UniProtKB-KW"/>
</dbReference>
<dbReference type="GO" id="GO:0098015">
    <property type="term" value="C:virus tail"/>
    <property type="evidence" value="ECO:0007669"/>
    <property type="project" value="UniProtKB-KW"/>
</dbReference>
<keyword evidence="3" id="KW-1227">Viral tail protein</keyword>
<dbReference type="InterPro" id="IPR001724">
    <property type="entry name" value="Glycl_Hydrolase_58"/>
</dbReference>
<evidence type="ECO:0000256" key="1">
    <source>
        <dbReference type="ARBA" id="ARBA00004328"/>
    </source>
</evidence>
<evidence type="ECO:0000256" key="3">
    <source>
        <dbReference type="ARBA" id="ARBA00022732"/>
    </source>
</evidence>
<dbReference type="Pfam" id="PF12195">
    <property type="entry name" value="End_beta_barrel"/>
    <property type="match status" value="1"/>
</dbReference>
<evidence type="ECO:0000256" key="2">
    <source>
        <dbReference type="ARBA" id="ARBA00022581"/>
    </source>
</evidence>
<dbReference type="SUPFAM" id="SSF50939">
    <property type="entry name" value="Sialidases"/>
    <property type="match status" value="1"/>
</dbReference>
<evidence type="ECO:0000256" key="6">
    <source>
        <dbReference type="ARBA" id="ARBA00023165"/>
    </source>
</evidence>
<dbReference type="Gene3D" id="2.40.30.20">
    <property type="match status" value="1"/>
</dbReference>
<evidence type="ECO:0000256" key="5">
    <source>
        <dbReference type="ARBA" id="ARBA00022844"/>
    </source>
</evidence>
<evidence type="ECO:0000313" key="9">
    <source>
        <dbReference type="EMBL" id="AQT25396.1"/>
    </source>
</evidence>
<dbReference type="InterPro" id="IPR030392">
    <property type="entry name" value="S74_ICA"/>
</dbReference>
<dbReference type="InterPro" id="IPR024428">
    <property type="entry name" value="Endosialidase_beta_prop"/>
</dbReference>
<dbReference type="InterPro" id="IPR005604">
    <property type="entry name" value="Phage_T7_tail_fibre-like_N"/>
</dbReference>
<dbReference type="Gene3D" id="3.30.2460.10">
    <property type="entry name" value="Endo-n-acetylneuraminidase domain"/>
    <property type="match status" value="1"/>
</dbReference>
<evidence type="ECO:0000259" key="8">
    <source>
        <dbReference type="PROSITE" id="PS51688"/>
    </source>
</evidence>
<keyword evidence="2" id="KW-0945">Host-virus interaction</keyword>
<dbReference type="SUPFAM" id="SSF69349">
    <property type="entry name" value="Phage fibre proteins"/>
    <property type="match status" value="1"/>
</dbReference>
<keyword evidence="10" id="KW-1185">Reference proteome</keyword>
<keyword evidence="5" id="KW-0946">Virion</keyword>
<protein>
    <submittedName>
        <fullName evidence="9">Catalytic beta propeller domain of endosialidase</fullName>
    </submittedName>
</protein>